<evidence type="ECO:0000313" key="4">
    <source>
        <dbReference type="EMBL" id="MDR7356878.1"/>
    </source>
</evidence>
<dbReference type="PANTHER" id="PTHR43420">
    <property type="entry name" value="ACETYLTRANSFERASE"/>
    <property type="match status" value="1"/>
</dbReference>
<evidence type="ECO:0000259" key="3">
    <source>
        <dbReference type="PROSITE" id="PS51186"/>
    </source>
</evidence>
<dbReference type="InterPro" id="IPR016181">
    <property type="entry name" value="Acyl_CoA_acyltransferase"/>
</dbReference>
<name>A0ABU2BGK3_9MICC</name>
<comment type="caution">
    <text evidence="4">The sequence shown here is derived from an EMBL/GenBank/DDBJ whole genome shotgun (WGS) entry which is preliminary data.</text>
</comment>
<dbReference type="PROSITE" id="PS51186">
    <property type="entry name" value="GNAT"/>
    <property type="match status" value="1"/>
</dbReference>
<protein>
    <submittedName>
        <fullName evidence="4">Ribosomal protein S18 acetylase RimI-like enzyme</fullName>
    </submittedName>
</protein>
<keyword evidence="1" id="KW-0808">Transferase</keyword>
<reference evidence="4 5" key="1">
    <citation type="submission" date="2023-07" db="EMBL/GenBank/DDBJ databases">
        <title>Sequencing the genomes of 1000 actinobacteria strains.</title>
        <authorList>
            <person name="Klenk H.-P."/>
        </authorList>
    </citation>
    <scope>NUCLEOTIDE SEQUENCE [LARGE SCALE GENOMIC DNA]</scope>
    <source>
        <strain evidence="4 5">DSM 20167</strain>
    </source>
</reference>
<dbReference type="CDD" id="cd04301">
    <property type="entry name" value="NAT_SF"/>
    <property type="match status" value="1"/>
</dbReference>
<dbReference type="InterPro" id="IPR050680">
    <property type="entry name" value="YpeA/RimI_acetyltransf"/>
</dbReference>
<feature type="domain" description="N-acetyltransferase" evidence="3">
    <location>
        <begin position="124"/>
        <end position="255"/>
    </location>
</feature>
<keyword evidence="5" id="KW-1185">Reference proteome</keyword>
<dbReference type="EMBL" id="JAVDYI010000001">
    <property type="protein sequence ID" value="MDR7356878.1"/>
    <property type="molecule type" value="Genomic_DNA"/>
</dbReference>
<dbReference type="SUPFAM" id="SSF55729">
    <property type="entry name" value="Acyl-CoA N-acyltransferases (Nat)"/>
    <property type="match status" value="1"/>
</dbReference>
<dbReference type="Gene3D" id="3.40.630.30">
    <property type="match status" value="1"/>
</dbReference>
<gene>
    <name evidence="4" type="ORF">J2S64_000569</name>
</gene>
<sequence>MKPVSRFASPASLDAVMSRGWQALEEEDLSGWVCRFSSGVTRRANSVLPLFGPPNTNGAIDEVEAAYRRRGLPPVFQISPESLPHDLDSMLGARGYSIDSPTLVQALKREDFARAVAGEPDPGIVLQDAPSEAWLKALWESEGPHSPAAQAASGRILGNTPSVYASLVIEGKVHAIARMALVEDLGGIYAVATREESRSRGYGRAVMRALVAEAARRDLAGLWLQVVEENSIAAGLYASLGFETVSRYHYRQLPA</sequence>
<organism evidence="4 5">
    <name type="scientific">Paeniglutamicibacter sulfureus</name>
    <dbReference type="NCBI Taxonomy" id="43666"/>
    <lineage>
        <taxon>Bacteria</taxon>
        <taxon>Bacillati</taxon>
        <taxon>Actinomycetota</taxon>
        <taxon>Actinomycetes</taxon>
        <taxon>Micrococcales</taxon>
        <taxon>Micrococcaceae</taxon>
        <taxon>Paeniglutamicibacter</taxon>
    </lineage>
</organism>
<evidence type="ECO:0000256" key="2">
    <source>
        <dbReference type="ARBA" id="ARBA00023315"/>
    </source>
</evidence>
<dbReference type="Pfam" id="PF24553">
    <property type="entry name" value="Rv0428c_C"/>
    <property type="match status" value="1"/>
</dbReference>
<evidence type="ECO:0000313" key="5">
    <source>
        <dbReference type="Proteomes" id="UP001183817"/>
    </source>
</evidence>
<evidence type="ECO:0000256" key="1">
    <source>
        <dbReference type="ARBA" id="ARBA00022679"/>
    </source>
</evidence>
<dbReference type="Proteomes" id="UP001183817">
    <property type="component" value="Unassembled WGS sequence"/>
</dbReference>
<keyword evidence="2" id="KW-0012">Acyltransferase</keyword>
<dbReference type="InterPro" id="IPR000182">
    <property type="entry name" value="GNAT_dom"/>
</dbReference>
<dbReference type="RefSeq" id="WP_310287934.1">
    <property type="nucleotide sequence ID" value="NZ_BAAAWO010000001.1"/>
</dbReference>
<proteinExistence type="predicted"/>
<dbReference type="InterPro" id="IPR056935">
    <property type="entry name" value="Rv0428c-like_C"/>
</dbReference>
<accession>A0ABU2BGK3</accession>